<dbReference type="PANTHER" id="PTHR43364:SF4">
    <property type="entry name" value="NAD(P)-LINKED OXIDOREDUCTASE SUPERFAMILY PROTEIN"/>
    <property type="match status" value="1"/>
</dbReference>
<keyword evidence="4" id="KW-1185">Reference proteome</keyword>
<reference evidence="3 4" key="1">
    <citation type="journal article" date="2019" name="Fungal Biol. Biotechnol.">
        <title>Draft genome sequence of fastidious pathogen Ceratobasidium theobromae, which causes vascular-streak dieback in Theobroma cacao.</title>
        <authorList>
            <person name="Ali S.S."/>
            <person name="Asman A."/>
            <person name="Shao J."/>
            <person name="Firmansyah A.P."/>
            <person name="Susilo A.W."/>
            <person name="Rosmana A."/>
            <person name="McMahon P."/>
            <person name="Junaid M."/>
            <person name="Guest D."/>
            <person name="Kheng T.Y."/>
            <person name="Meinhardt L.W."/>
            <person name="Bailey B.A."/>
        </authorList>
    </citation>
    <scope>NUCLEOTIDE SEQUENCE [LARGE SCALE GENOMIC DNA]</scope>
    <source>
        <strain evidence="3 4">CT2</strain>
    </source>
</reference>
<dbReference type="OrthoDB" id="2310150at2759"/>
<evidence type="ECO:0000259" key="2">
    <source>
        <dbReference type="Pfam" id="PF00248"/>
    </source>
</evidence>
<dbReference type="GO" id="GO:0016491">
    <property type="term" value="F:oxidoreductase activity"/>
    <property type="evidence" value="ECO:0007669"/>
    <property type="project" value="UniProtKB-KW"/>
</dbReference>
<dbReference type="InterPro" id="IPR036812">
    <property type="entry name" value="NAD(P)_OxRdtase_dom_sf"/>
</dbReference>
<dbReference type="Pfam" id="PF00248">
    <property type="entry name" value="Aldo_ket_red"/>
    <property type="match status" value="1"/>
</dbReference>
<evidence type="ECO:0000313" key="3">
    <source>
        <dbReference type="EMBL" id="KAB5594118.1"/>
    </source>
</evidence>
<protein>
    <recommendedName>
        <fullName evidence="2">NADP-dependent oxidoreductase domain-containing protein</fullName>
    </recommendedName>
</protein>
<gene>
    <name evidence="3" type="ORF">CTheo_2455</name>
</gene>
<dbReference type="Proteomes" id="UP000383932">
    <property type="component" value="Unassembled WGS sequence"/>
</dbReference>
<evidence type="ECO:0000313" key="4">
    <source>
        <dbReference type="Proteomes" id="UP000383932"/>
    </source>
</evidence>
<keyword evidence="1" id="KW-0560">Oxidoreductase</keyword>
<dbReference type="Gene3D" id="3.20.20.100">
    <property type="entry name" value="NADP-dependent oxidoreductase domain"/>
    <property type="match status" value="1"/>
</dbReference>
<accession>A0A5N5QR73</accession>
<organism evidence="3 4">
    <name type="scientific">Ceratobasidium theobromae</name>
    <dbReference type="NCBI Taxonomy" id="1582974"/>
    <lineage>
        <taxon>Eukaryota</taxon>
        <taxon>Fungi</taxon>
        <taxon>Dikarya</taxon>
        <taxon>Basidiomycota</taxon>
        <taxon>Agaricomycotina</taxon>
        <taxon>Agaricomycetes</taxon>
        <taxon>Cantharellales</taxon>
        <taxon>Ceratobasidiaceae</taxon>
        <taxon>Ceratobasidium</taxon>
    </lineage>
</organism>
<dbReference type="EMBL" id="SSOP01000025">
    <property type="protein sequence ID" value="KAB5594118.1"/>
    <property type="molecule type" value="Genomic_DNA"/>
</dbReference>
<evidence type="ECO:0000256" key="1">
    <source>
        <dbReference type="ARBA" id="ARBA00023002"/>
    </source>
</evidence>
<dbReference type="AlphaFoldDB" id="A0A5N5QR73"/>
<dbReference type="InterPro" id="IPR050523">
    <property type="entry name" value="AKR_Detox_Biosynth"/>
</dbReference>
<dbReference type="PANTHER" id="PTHR43364">
    <property type="entry name" value="NADH-SPECIFIC METHYLGLYOXAL REDUCTASE-RELATED"/>
    <property type="match status" value="1"/>
</dbReference>
<sequence length="284" mass="31732">MTMGAPGKIEVRNSDKQECQAILDAFFSHGHTELDAARVYGEGTTEEYLSQLNLGNAAIDTKYADTFWIAESRFNIVVPEYIPRSPGYMPPNVFAQNRSVPFEETLERVNEMYNEGLFQIFGLSNYASWEVAEIVGICKAKGYVQPKVYQAMYNAITRAIEPELVPCLRKFGLRLIIYNPLAGGSFAGKPHRPRFVTENYSKAFESLKAVAAAHNLRLTEVALRWCQHHSVLTPEDGIIFGASSVAQLEQNCTDSAKGPLPNEVVNALDEAWNEVGAQCPLYWR</sequence>
<dbReference type="InterPro" id="IPR023210">
    <property type="entry name" value="NADP_OxRdtase_dom"/>
</dbReference>
<comment type="caution">
    <text evidence="3">The sequence shown here is derived from an EMBL/GenBank/DDBJ whole genome shotgun (WGS) entry which is preliminary data.</text>
</comment>
<proteinExistence type="predicted"/>
<dbReference type="SUPFAM" id="SSF51430">
    <property type="entry name" value="NAD(P)-linked oxidoreductase"/>
    <property type="match status" value="1"/>
</dbReference>
<name>A0A5N5QR73_9AGAM</name>
<feature type="domain" description="NADP-dependent oxidoreductase" evidence="2">
    <location>
        <begin position="12"/>
        <end position="272"/>
    </location>
</feature>